<accession>A0A7J6NHL1</accession>
<dbReference type="EMBL" id="JABANP010000422">
    <property type="protein sequence ID" value="KAF4682561.1"/>
    <property type="molecule type" value="Genomic_DNA"/>
</dbReference>
<dbReference type="AlphaFoldDB" id="A0A7J6NHL1"/>
<dbReference type="OrthoDB" id="446045at2759"/>
<evidence type="ECO:0000313" key="4">
    <source>
        <dbReference type="Proteomes" id="UP000541610"/>
    </source>
</evidence>
<name>A0A7J6NHL1_PEROL</name>
<proteinExistence type="predicted"/>
<organism evidence="2 4">
    <name type="scientific">Perkinsus olseni</name>
    <name type="common">Perkinsus atlanticus</name>
    <dbReference type="NCBI Taxonomy" id="32597"/>
    <lineage>
        <taxon>Eukaryota</taxon>
        <taxon>Sar</taxon>
        <taxon>Alveolata</taxon>
        <taxon>Perkinsozoa</taxon>
        <taxon>Perkinsea</taxon>
        <taxon>Perkinsida</taxon>
        <taxon>Perkinsidae</taxon>
        <taxon>Perkinsus</taxon>
    </lineage>
</organism>
<comment type="caution">
    <text evidence="2">The sequence shown here is derived from an EMBL/GenBank/DDBJ whole genome shotgun (WGS) entry which is preliminary data.</text>
</comment>
<gene>
    <name evidence="2" type="ORF">FOZ60_010404</name>
    <name evidence="3" type="ORF">FOZ62_027605</name>
</gene>
<protein>
    <submittedName>
        <fullName evidence="2">Uncharacterized protein</fullName>
    </submittedName>
</protein>
<sequence>MAVALSGSEDARGGGGTTTDGAGDLTCHFPTLHYWAAGEGLGAQGLGQLNSERLLTLWGELIGAAVEVARGLQWLDEQLTQYYTPDDDNVAASKDKDGIDLRGQVQRVAAAVMQAVLVR</sequence>
<evidence type="ECO:0000256" key="1">
    <source>
        <dbReference type="SAM" id="MobiDB-lite"/>
    </source>
</evidence>
<evidence type="ECO:0000313" key="2">
    <source>
        <dbReference type="EMBL" id="KAF4682561.1"/>
    </source>
</evidence>
<reference evidence="4 5" key="1">
    <citation type="submission" date="2020-04" db="EMBL/GenBank/DDBJ databases">
        <title>Perkinsus olseni comparative genomics.</title>
        <authorList>
            <person name="Bogema D.R."/>
        </authorList>
    </citation>
    <scope>NUCLEOTIDE SEQUENCE [LARGE SCALE GENOMIC DNA]</scope>
    <source>
        <strain evidence="2">00978-12</strain>
        <strain evidence="3">ATCC PRA-205</strain>
    </source>
</reference>
<dbReference type="EMBL" id="JABANM010033726">
    <property type="protein sequence ID" value="KAF4700796.1"/>
    <property type="molecule type" value="Genomic_DNA"/>
</dbReference>
<feature type="region of interest" description="Disordered" evidence="1">
    <location>
        <begin position="1"/>
        <end position="22"/>
    </location>
</feature>
<dbReference type="Proteomes" id="UP000574390">
    <property type="component" value="Unassembled WGS sequence"/>
</dbReference>
<evidence type="ECO:0000313" key="5">
    <source>
        <dbReference type="Proteomes" id="UP000574390"/>
    </source>
</evidence>
<evidence type="ECO:0000313" key="3">
    <source>
        <dbReference type="EMBL" id="KAF4700796.1"/>
    </source>
</evidence>
<dbReference type="Proteomes" id="UP000541610">
    <property type="component" value="Unassembled WGS sequence"/>
</dbReference>